<dbReference type="Proteomes" id="UP000593765">
    <property type="component" value="Chromosome"/>
</dbReference>
<evidence type="ECO:0000313" key="4">
    <source>
        <dbReference type="Proteomes" id="UP000593765"/>
    </source>
</evidence>
<sequence>MRTRHLLACTVSFAASVAILAPLHAADTPATPATTRPATSRPATTQPVKPDPKTMSSDQMLGQMLRPATPSQPKPLQPLVDVPTTDKTSGAGAVKPNAPAVATLREGTYIIDRVGRLEKTPDGSQSQFVFEADGKSLREPPLVIVPNLKLMMMETAVTGATRDLKFRVSGMITEYKGRNYVLLEKVFVVPDPTQF</sequence>
<proteinExistence type="predicted"/>
<organism evidence="3 4">
    <name type="scientific">Humisphaera borealis</name>
    <dbReference type="NCBI Taxonomy" id="2807512"/>
    <lineage>
        <taxon>Bacteria</taxon>
        <taxon>Pseudomonadati</taxon>
        <taxon>Planctomycetota</taxon>
        <taxon>Phycisphaerae</taxon>
        <taxon>Tepidisphaerales</taxon>
        <taxon>Tepidisphaeraceae</taxon>
        <taxon>Humisphaera</taxon>
    </lineage>
</organism>
<accession>A0A7M2WZC3</accession>
<evidence type="ECO:0000313" key="3">
    <source>
        <dbReference type="EMBL" id="QOV89840.1"/>
    </source>
</evidence>
<protein>
    <submittedName>
        <fullName evidence="3">Uncharacterized protein</fullName>
    </submittedName>
</protein>
<feature type="region of interest" description="Disordered" evidence="1">
    <location>
        <begin position="29"/>
        <end position="59"/>
    </location>
</feature>
<dbReference type="EMBL" id="CP063458">
    <property type="protein sequence ID" value="QOV89840.1"/>
    <property type="molecule type" value="Genomic_DNA"/>
</dbReference>
<reference evidence="3 4" key="1">
    <citation type="submission" date="2020-10" db="EMBL/GenBank/DDBJ databases">
        <title>Wide distribution of Phycisphaera-like planctomycetes from WD2101 soil group in peatlands and genome analysis of the first cultivated representative.</title>
        <authorList>
            <person name="Dedysh S.N."/>
            <person name="Beletsky A.V."/>
            <person name="Ivanova A."/>
            <person name="Kulichevskaya I.S."/>
            <person name="Suzina N.E."/>
            <person name="Philippov D.A."/>
            <person name="Rakitin A.L."/>
            <person name="Mardanov A.V."/>
            <person name="Ravin N.V."/>
        </authorList>
    </citation>
    <scope>NUCLEOTIDE SEQUENCE [LARGE SCALE GENOMIC DNA]</scope>
    <source>
        <strain evidence="3 4">M1803</strain>
    </source>
</reference>
<name>A0A7M2WZC3_9BACT</name>
<keyword evidence="2" id="KW-0732">Signal</keyword>
<dbReference type="AlphaFoldDB" id="A0A7M2WZC3"/>
<dbReference type="KEGG" id="hbs:IPV69_00245"/>
<evidence type="ECO:0000256" key="2">
    <source>
        <dbReference type="SAM" id="SignalP"/>
    </source>
</evidence>
<feature type="chain" id="PRO_5034123701" evidence="2">
    <location>
        <begin position="26"/>
        <end position="195"/>
    </location>
</feature>
<gene>
    <name evidence="3" type="ORF">IPV69_00245</name>
</gene>
<feature type="compositionally biased region" description="Low complexity" evidence="1">
    <location>
        <begin position="29"/>
        <end position="47"/>
    </location>
</feature>
<feature type="signal peptide" evidence="2">
    <location>
        <begin position="1"/>
        <end position="25"/>
    </location>
</feature>
<keyword evidence="4" id="KW-1185">Reference proteome</keyword>
<evidence type="ECO:0000256" key="1">
    <source>
        <dbReference type="SAM" id="MobiDB-lite"/>
    </source>
</evidence>
<dbReference type="RefSeq" id="WP_206292899.1">
    <property type="nucleotide sequence ID" value="NZ_CP063458.1"/>
</dbReference>